<dbReference type="PROSITE" id="PS00687">
    <property type="entry name" value="ALDEHYDE_DEHYDR_GLU"/>
    <property type="match status" value="1"/>
</dbReference>
<evidence type="ECO:0000256" key="1">
    <source>
        <dbReference type="ARBA" id="ARBA00009986"/>
    </source>
</evidence>
<dbReference type="Gene3D" id="3.40.605.10">
    <property type="entry name" value="Aldehyde Dehydrogenase, Chain A, domain 1"/>
    <property type="match status" value="1"/>
</dbReference>
<evidence type="ECO:0000313" key="6">
    <source>
        <dbReference type="EMBL" id="AAR38397.1"/>
    </source>
</evidence>
<dbReference type="PROSITE" id="PS00070">
    <property type="entry name" value="ALDEHYDE_DEHYDR_CYS"/>
    <property type="match status" value="1"/>
</dbReference>
<comment type="similarity">
    <text evidence="1 4">Belongs to the aldehyde dehydrogenase family.</text>
</comment>
<feature type="active site" evidence="3">
    <location>
        <position position="252"/>
    </location>
</feature>
<accession>Q6SF25</accession>
<organism evidence="6">
    <name type="scientific">uncultured marine bacterium 582</name>
    <dbReference type="NCBI Taxonomy" id="257402"/>
    <lineage>
        <taxon>Bacteria</taxon>
        <taxon>environmental samples</taxon>
    </lineage>
</organism>
<dbReference type="InterPro" id="IPR016160">
    <property type="entry name" value="Ald_DH_CS_CYS"/>
</dbReference>
<dbReference type="AlphaFoldDB" id="Q6SF25"/>
<evidence type="ECO:0000256" key="3">
    <source>
        <dbReference type="PROSITE-ProRule" id="PRU10007"/>
    </source>
</evidence>
<keyword evidence="2 4" id="KW-0560">Oxidoreductase</keyword>
<dbReference type="FunFam" id="3.40.605.10:FF:000007">
    <property type="entry name" value="NAD/NADP-dependent betaine aldehyde dehydrogenase"/>
    <property type="match status" value="1"/>
</dbReference>
<dbReference type="Gene3D" id="3.40.309.10">
    <property type="entry name" value="Aldehyde Dehydrogenase, Chain A, domain 2"/>
    <property type="match status" value="1"/>
</dbReference>
<protein>
    <submittedName>
        <fullName evidence="6">Aldehyde dehydrogenase family protein</fullName>
    </submittedName>
</protein>
<dbReference type="Pfam" id="PF00171">
    <property type="entry name" value="Aldedh"/>
    <property type="match status" value="1"/>
</dbReference>
<proteinExistence type="inferred from homology"/>
<dbReference type="InterPro" id="IPR016163">
    <property type="entry name" value="Ald_DH_C"/>
</dbReference>
<feature type="domain" description="Aldehyde dehydrogenase" evidence="5">
    <location>
        <begin position="16"/>
        <end position="478"/>
    </location>
</feature>
<dbReference type="InterPro" id="IPR029510">
    <property type="entry name" value="Ald_DH_CS_GLU"/>
</dbReference>
<gene>
    <name evidence="6" type="ORF">MBMO_EBAC080-L028H02.60</name>
</gene>
<dbReference type="InterPro" id="IPR016161">
    <property type="entry name" value="Ald_DH/histidinol_DH"/>
</dbReference>
<dbReference type="CDD" id="cd07109">
    <property type="entry name" value="ALDH_AAS00426"/>
    <property type="match status" value="1"/>
</dbReference>
<evidence type="ECO:0000256" key="2">
    <source>
        <dbReference type="ARBA" id="ARBA00023002"/>
    </source>
</evidence>
<dbReference type="EMBL" id="AY458649">
    <property type="protein sequence ID" value="AAR38397.1"/>
    <property type="molecule type" value="Genomic_DNA"/>
</dbReference>
<sequence>MREVKGYWQNYIDGAWVDGGAGRIDVINPGTGEKIAEQALADARDVDLAVQAAKRVHSTGVLTDMRPVERGRIVQAMGRYLLEHLEEIAALLSLEQGKPIWEARIEVTGAARYFEYYGNQAETLEGRSIPLGAGYFDFTTDEPYGVSAQIIPWNFPVEMTARSLSAALTTGNTVVVKPPEMTPLSNAWFAHAAEAVGLPKGAVNLVCGYGHQAGAALSAHPDINQVVFTGSVATGIAIASAAAKNVVPCVLELGGKSAAIVHSDADLVAMETDIRKGIFINAGQVCSAMSRIIVHESRHDELVQRAVSIAESLSVGPGADRQTFGANMGPMVSVKQRDRAAGLVSEAVSQGAKLVTGGRAMNIPGAFLQPTVLAEVTPEMTIAQTEVFGPVLSVLRFREDAEAIEIANGTDYGLVGGVFTRDLDRATQVARKIRAGQVFVNEWFAGGVETPFGGYGKSGYGREKGREALWNYVQTKNIAIKLKRT</sequence>
<reference evidence="6" key="1">
    <citation type="submission" date="2003-11" db="EMBL/GenBank/DDBJ databases">
        <authorList>
            <person name="Heidelberg J.F."/>
            <person name="Eisen J.A."/>
            <person name="Nelson W.C."/>
            <person name="DeLong E.F."/>
        </authorList>
    </citation>
    <scope>NUCLEOTIDE SEQUENCE</scope>
</reference>
<dbReference type="InterPro" id="IPR016162">
    <property type="entry name" value="Ald_DH_N"/>
</dbReference>
<name>Q6SF25_9BACT</name>
<dbReference type="InterPro" id="IPR015590">
    <property type="entry name" value="Aldehyde_DH_dom"/>
</dbReference>
<evidence type="ECO:0000259" key="5">
    <source>
        <dbReference type="Pfam" id="PF00171"/>
    </source>
</evidence>
<dbReference type="PANTHER" id="PTHR11699">
    <property type="entry name" value="ALDEHYDE DEHYDROGENASE-RELATED"/>
    <property type="match status" value="1"/>
</dbReference>
<reference evidence="6" key="2">
    <citation type="submission" date="2003-12" db="EMBL/GenBank/DDBJ databases">
        <title>Monterey Bay Coastal Ocean Microbial Observatory environmental clone sequencing.</title>
        <authorList>
            <person name="DeLong E.F."/>
        </authorList>
    </citation>
    <scope>NUCLEOTIDE SEQUENCE</scope>
</reference>
<evidence type="ECO:0000256" key="4">
    <source>
        <dbReference type="RuleBase" id="RU003345"/>
    </source>
</evidence>
<dbReference type="SUPFAM" id="SSF53720">
    <property type="entry name" value="ALDH-like"/>
    <property type="match status" value="1"/>
</dbReference>
<dbReference type="FunFam" id="3.40.309.10:FF:000009">
    <property type="entry name" value="Aldehyde dehydrogenase A"/>
    <property type="match status" value="1"/>
</dbReference>
<dbReference type="GO" id="GO:0016620">
    <property type="term" value="F:oxidoreductase activity, acting on the aldehyde or oxo group of donors, NAD or NADP as acceptor"/>
    <property type="evidence" value="ECO:0007669"/>
    <property type="project" value="InterPro"/>
</dbReference>